<dbReference type="KEGG" id="pary:A4V02_13060"/>
<dbReference type="GeneID" id="65537805"/>
<dbReference type="RefSeq" id="WP_068961834.1">
    <property type="nucleotide sequence ID" value="NZ_CAJTAP010000020.1"/>
</dbReference>
<evidence type="ECO:0000313" key="2">
    <source>
        <dbReference type="Proteomes" id="UP000186351"/>
    </source>
</evidence>
<dbReference type="AlphaFoldDB" id="A0A1B1SCM7"/>
<dbReference type="OrthoDB" id="10003894at2"/>
<dbReference type="PROSITE" id="PS51257">
    <property type="entry name" value="PROKAR_LIPOPROTEIN"/>
    <property type="match status" value="1"/>
</dbReference>
<accession>A0A1Z2XFY2</accession>
<dbReference type="Proteomes" id="UP000186351">
    <property type="component" value="Chromosome"/>
</dbReference>
<dbReference type="EMBL" id="CP015402">
    <property type="protein sequence ID" value="ANU64559.1"/>
    <property type="molecule type" value="Genomic_DNA"/>
</dbReference>
<name>A0A1B1SCM7_9BACT</name>
<keyword evidence="2" id="KW-1185">Reference proteome</keyword>
<evidence type="ECO:0000313" key="1">
    <source>
        <dbReference type="EMBL" id="ANU64559.1"/>
    </source>
</evidence>
<accession>A0A1B1SCM7</accession>
<gene>
    <name evidence="1" type="ORF">A4V02_13060</name>
</gene>
<reference evidence="2" key="1">
    <citation type="submission" date="2016-04" db="EMBL/GenBank/DDBJ databases">
        <title>Complete Genome Sequences of Twelve Strains of a Stable Defined Moderately Diverse Mouse Microbiota 2 (sDMDMm2).</title>
        <authorList>
            <person name="Uchimura Y."/>
            <person name="Wyss M."/>
            <person name="Brugiroux S."/>
            <person name="Limenitakis J.P."/>
            <person name="Stecher B."/>
            <person name="McCoy K.D."/>
            <person name="Macpherson A.J."/>
        </authorList>
    </citation>
    <scope>NUCLEOTIDE SEQUENCE [LARGE SCALE GENOMIC DNA]</scope>
    <source>
        <strain evidence="2">YL27</strain>
    </source>
</reference>
<proteinExistence type="predicted"/>
<sequence>MSKIESILAGALVSGAALLMASCSDNARFVGTWNGISPVDMSVRMPDVVRASSVVSVDFTLNQHKTGGPIGLSGKLDVVKSLPGDSASSGVPYQLSIPAMASVRGVWTYDIDDDDDLLVNLDMSSLKVTVDREGVRWLGNVPSAGADSLAAVTAAICERELSHAAYTDFSRFTVINDVDVDKSGSKMSFEIHSPEAEIYFVKAATE</sequence>
<organism evidence="1 2">
    <name type="scientific">Muribaculum intestinale</name>
    <dbReference type="NCBI Taxonomy" id="1796646"/>
    <lineage>
        <taxon>Bacteria</taxon>
        <taxon>Pseudomonadati</taxon>
        <taxon>Bacteroidota</taxon>
        <taxon>Bacteroidia</taxon>
        <taxon>Bacteroidales</taxon>
        <taxon>Muribaculaceae</taxon>
        <taxon>Muribaculum</taxon>
    </lineage>
</organism>
<protein>
    <recommendedName>
        <fullName evidence="3">Lipoprotein</fullName>
    </recommendedName>
</protein>
<evidence type="ECO:0008006" key="3">
    <source>
        <dbReference type="Google" id="ProtNLM"/>
    </source>
</evidence>